<evidence type="ECO:0000256" key="1">
    <source>
        <dbReference type="SAM" id="MobiDB-lite"/>
    </source>
</evidence>
<protein>
    <recommendedName>
        <fullName evidence="2">Aminoglycoside phosphotransferase domain-containing protein</fullName>
    </recommendedName>
</protein>
<organism evidence="3">
    <name type="scientific">uncultured Nocardioides sp</name>
    <dbReference type="NCBI Taxonomy" id="198441"/>
    <lineage>
        <taxon>Bacteria</taxon>
        <taxon>Bacillati</taxon>
        <taxon>Actinomycetota</taxon>
        <taxon>Actinomycetes</taxon>
        <taxon>Propionibacteriales</taxon>
        <taxon>Nocardioidaceae</taxon>
        <taxon>Nocardioides</taxon>
        <taxon>environmental samples</taxon>
    </lineage>
</organism>
<feature type="domain" description="Aminoglycoside phosphotransferase" evidence="2">
    <location>
        <begin position="7"/>
        <end position="239"/>
    </location>
</feature>
<sequence>MLDDPHLTPLAGGWSGETFLADAAGERSVVRIYARPGGRGEHAAEIDSALLRLVRGLVPVPEVLEVRRAQPAADLPAMLVTSYVAGERGDLVVPGLDGEGLGRLGGHLGRLAATLAGMPTLRPGTFRDGTLAVRPVDVDLGEWVEGHLAHLAHWSPEERTGLLEVAGTAQDLLDTTGRTCLVHSDLNPKNLLVDPATLTVRALVDWEHAHSGHPHTDLGNLLRFERRPSWVEAAVGAYVDRLGGEPGRTLDLARSADVWALVDLAARRGQHPVADRAHDLLRAVAGARDVHAVPGTRWSQPPAGHDGGHELRR</sequence>
<dbReference type="InterPro" id="IPR051678">
    <property type="entry name" value="AGP_Transferase"/>
</dbReference>
<dbReference type="Pfam" id="PF01636">
    <property type="entry name" value="APH"/>
    <property type="match status" value="1"/>
</dbReference>
<dbReference type="EMBL" id="CADCUP010000108">
    <property type="protein sequence ID" value="CAA9390639.1"/>
    <property type="molecule type" value="Genomic_DNA"/>
</dbReference>
<reference evidence="3" key="1">
    <citation type="submission" date="2020-02" db="EMBL/GenBank/DDBJ databases">
        <authorList>
            <person name="Meier V. D."/>
        </authorList>
    </citation>
    <scope>NUCLEOTIDE SEQUENCE</scope>
    <source>
        <strain evidence="3">AVDCRST_MAG06</strain>
    </source>
</reference>
<dbReference type="RefSeq" id="WP_295658060.1">
    <property type="nucleotide sequence ID" value="NZ_CADCUP010000108.1"/>
</dbReference>
<accession>A0A6J4NMY9</accession>
<dbReference type="AlphaFoldDB" id="A0A6J4NMY9"/>
<name>A0A6J4NMY9_9ACTN</name>
<dbReference type="InterPro" id="IPR011009">
    <property type="entry name" value="Kinase-like_dom_sf"/>
</dbReference>
<evidence type="ECO:0000259" key="2">
    <source>
        <dbReference type="Pfam" id="PF01636"/>
    </source>
</evidence>
<dbReference type="Gene3D" id="3.90.1200.10">
    <property type="match status" value="1"/>
</dbReference>
<proteinExistence type="predicted"/>
<dbReference type="InterPro" id="IPR002575">
    <property type="entry name" value="Aminoglycoside_PTrfase"/>
</dbReference>
<dbReference type="PANTHER" id="PTHR21310">
    <property type="entry name" value="AMINOGLYCOSIDE PHOSPHOTRANSFERASE-RELATED-RELATED"/>
    <property type="match status" value="1"/>
</dbReference>
<gene>
    <name evidence="3" type="ORF">AVDCRST_MAG06-1552</name>
</gene>
<dbReference type="SUPFAM" id="SSF56112">
    <property type="entry name" value="Protein kinase-like (PK-like)"/>
    <property type="match status" value="1"/>
</dbReference>
<feature type="region of interest" description="Disordered" evidence="1">
    <location>
        <begin position="294"/>
        <end position="313"/>
    </location>
</feature>
<evidence type="ECO:0000313" key="3">
    <source>
        <dbReference type="EMBL" id="CAA9390639.1"/>
    </source>
</evidence>
<dbReference type="PANTHER" id="PTHR21310:SF15">
    <property type="entry name" value="AMINOGLYCOSIDE PHOSPHOTRANSFERASE DOMAIN-CONTAINING PROTEIN"/>
    <property type="match status" value="1"/>
</dbReference>